<accession>A0A0D7A9W5</accession>
<name>A0A0D7A9W5_9AGAR</name>
<dbReference type="AlphaFoldDB" id="A0A0D7A9W5"/>
<dbReference type="PANTHER" id="PTHR33266">
    <property type="entry name" value="CHROMOSOME 15, WHOLE GENOME SHOTGUN SEQUENCE"/>
    <property type="match status" value="1"/>
</dbReference>
<keyword evidence="3" id="KW-1185">Reference proteome</keyword>
<gene>
    <name evidence="2" type="ORF">FISHEDRAFT_74576</name>
</gene>
<protein>
    <submittedName>
        <fullName evidence="2">Uncharacterized protein</fullName>
    </submittedName>
</protein>
<organism evidence="2 3">
    <name type="scientific">Fistulina hepatica ATCC 64428</name>
    <dbReference type="NCBI Taxonomy" id="1128425"/>
    <lineage>
        <taxon>Eukaryota</taxon>
        <taxon>Fungi</taxon>
        <taxon>Dikarya</taxon>
        <taxon>Basidiomycota</taxon>
        <taxon>Agaricomycotina</taxon>
        <taxon>Agaricomycetes</taxon>
        <taxon>Agaricomycetidae</taxon>
        <taxon>Agaricales</taxon>
        <taxon>Fistulinaceae</taxon>
        <taxon>Fistulina</taxon>
    </lineage>
</organism>
<dbReference type="PANTHER" id="PTHR33266:SF1">
    <property type="entry name" value="F-BOX DOMAIN-CONTAINING PROTEIN"/>
    <property type="match status" value="1"/>
</dbReference>
<dbReference type="EMBL" id="KN881933">
    <property type="protein sequence ID" value="KIY47465.1"/>
    <property type="molecule type" value="Genomic_DNA"/>
</dbReference>
<dbReference type="Proteomes" id="UP000054144">
    <property type="component" value="Unassembled WGS sequence"/>
</dbReference>
<feature type="region of interest" description="Disordered" evidence="1">
    <location>
        <begin position="1005"/>
        <end position="1039"/>
    </location>
</feature>
<evidence type="ECO:0000256" key="1">
    <source>
        <dbReference type="SAM" id="MobiDB-lite"/>
    </source>
</evidence>
<proteinExistence type="predicted"/>
<reference evidence="2 3" key="1">
    <citation type="journal article" date="2015" name="Fungal Genet. Biol.">
        <title>Evolution of novel wood decay mechanisms in Agaricales revealed by the genome sequences of Fistulina hepatica and Cylindrobasidium torrendii.</title>
        <authorList>
            <person name="Floudas D."/>
            <person name="Held B.W."/>
            <person name="Riley R."/>
            <person name="Nagy L.G."/>
            <person name="Koehler G."/>
            <person name="Ransdell A.S."/>
            <person name="Younus H."/>
            <person name="Chow J."/>
            <person name="Chiniquy J."/>
            <person name="Lipzen A."/>
            <person name="Tritt A."/>
            <person name="Sun H."/>
            <person name="Haridas S."/>
            <person name="LaButti K."/>
            <person name="Ohm R.A."/>
            <person name="Kues U."/>
            <person name="Blanchette R.A."/>
            <person name="Grigoriev I.V."/>
            <person name="Minto R.E."/>
            <person name="Hibbett D.S."/>
        </authorList>
    </citation>
    <scope>NUCLEOTIDE SEQUENCE [LARGE SCALE GENOMIC DNA]</scope>
    <source>
        <strain evidence="2 3">ATCC 64428</strain>
    </source>
</reference>
<dbReference type="OrthoDB" id="3270019at2759"/>
<evidence type="ECO:0000313" key="2">
    <source>
        <dbReference type="EMBL" id="KIY47465.1"/>
    </source>
</evidence>
<sequence length="1187" mass="132308">MTCNTSPSKRPREVSVDEIVPRRLERLKHFLSQPSRSPPSGWELRFLLDFLLHCVRHDPDLSSTRDAVKNGGRNLDDEIFELVNEDQPLFSDLQDKMSKSEFSDILKFEVFRSTKDDGFCSNKDDVDVPLAEHLLLPPPIGTFFNAVFGPEDLPPDIMSFSTPQHVRLCLALMFNAVQDNPEINAMIVNSGDVSYKLIGQVLSDEELLAVLQQEFKRRNFDFVLRIPAFRPAKKGSPDLVTDPFVVEAWNQPYCGNYSNYFAHAMDNSIGRNTGIRAPYSKIGAIVQSSGTGKSRLVQEVSKSVFTIFINLRGSNAQSAFPRSDTSVFNLFDDIANSRSCAEAKQRLYFFLLNLFTMAGRLVQKYTSLADWNKFLANEEKRLFFLDQVVSFKYDPKSPSIGYDDVDKMLNNLVKVVGSWTQHKHLKIFLAFDEAHTISNEAEFVTEAQKKVSLYDIFCSAIADLSSRHIFVVFLSTVGSLDAGSLDVGSSDVFGRSVDTFSSAREFVSAKHFPPYTALPFDLFAHEDKVQVGRLTLKGISSFRHLMKFGRPLWHALHKGGGSDAKIMTLARGKLTGKVSMEIAFDPHHGDPTNGIWEMTAAPLEDTAEEVSRMLALVGARVLLTFNPASETARQQEAELVRNHMRIAFSIPEHREYMMTGAPSEPVLAEAAAIEMYERNVSLIQIISKHTSRGLIEKGERGGLVARALLIRAFDFAVHSYMTGVPGGGLRASDDGDFPALKSGSSASTASNAQASLSLLGQLAKLHPAVDTSLLQEMVDYNPCLDFLHKPNEPGMYPTLSELQDEGYAAYSRPVRVLDYFVALFGRKFCLTVVYPSTPANRPAPKDPQAYHEMPRQKTFFEVFKNAFFCFTHFGRAKYDGPITARAAYYAFARCMAFQCTSVQETIDGLLPMLIFDAESVMGFEELIQTNLHNAKVSAAFLSYEDWSGPETKNLTVDADKLGFFCSADAKKQPDAPYSSPDVPYITLLLHLGVLVHRQRDVQSKGMKAAGTFPQEDRTMSPSNLAAKTPPPRGSVPQMNQEPHPRYSFIATGCSPTVYPNIIAHAEKEMWKQALEVIDDFSGHPDYHVEELKQSYMEQKALWASLDPFPTEDEGKGKARYNSFEKWVDEASDGGPLMEHPRVQPAAYTSTTAHPTLQPAFELSSGTSVITKDSEEIFIEEETVTNGN</sequence>
<evidence type="ECO:0000313" key="3">
    <source>
        <dbReference type="Proteomes" id="UP000054144"/>
    </source>
</evidence>